<dbReference type="OrthoDB" id="9814594at2"/>
<evidence type="ECO:0000313" key="4">
    <source>
        <dbReference type="EMBL" id="BAQ16049.1"/>
    </source>
</evidence>
<dbReference type="KEGG" id="mcg:GL4_0585"/>
<dbReference type="HOGENOM" id="CLU_053419_1_2_5"/>
<accession>A0A0A8K224</accession>
<feature type="region of interest" description="Disordered" evidence="1">
    <location>
        <begin position="71"/>
        <end position="97"/>
    </location>
</feature>
<evidence type="ECO:0000313" key="5">
    <source>
        <dbReference type="Proteomes" id="UP000031643"/>
    </source>
</evidence>
<sequence length="248" mass="26389">MAEIAAEARSLVRLSSKGALATLEPPSGAPYASLITLATEADGSPVFLISTLARHTRNLVQDPRAAILLDGTGSGRADGGDPLQGARLTLSGRAERTDDPNARRRFLARQAQAAFYADFPDFSFWRLDIESAHFIGGFGRIVDLSPEDLLVPLAGAESLLEAEEGIVAHMNEDHADAIALYAQVFGGVAADPAAPPWLMSGLDPLGCDLVRGSETLRVDFRSRIETPQDARNELVRLVDEARATLGSG</sequence>
<dbReference type="Proteomes" id="UP000031643">
    <property type="component" value="Chromosome"/>
</dbReference>
<reference evidence="4 5" key="1">
    <citation type="submission" date="2014-09" db="EMBL/GenBank/DDBJ databases">
        <title>Genome sequencing of Methyloceanibacter caenitepidi Gela4.</title>
        <authorList>
            <person name="Takeuchi M."/>
            <person name="Susumu S."/>
            <person name="Kamagata Y."/>
            <person name="Oshima K."/>
            <person name="Hattori M."/>
            <person name="Iwasaki W."/>
        </authorList>
    </citation>
    <scope>NUCLEOTIDE SEQUENCE [LARGE SCALE GENOMIC DNA]</scope>
    <source>
        <strain evidence="4 5">Gela4</strain>
    </source>
</reference>
<dbReference type="Pfam" id="PF10615">
    <property type="entry name" value="DUF2470"/>
    <property type="match status" value="1"/>
</dbReference>
<evidence type="ECO:0000256" key="1">
    <source>
        <dbReference type="SAM" id="MobiDB-lite"/>
    </source>
</evidence>
<name>A0A0A8K224_9HYPH</name>
<feature type="domain" description="CREG-like beta-barrel" evidence="3">
    <location>
        <begin position="3"/>
        <end position="145"/>
    </location>
</feature>
<dbReference type="InterPro" id="IPR012349">
    <property type="entry name" value="Split_barrel_FMN-bd"/>
</dbReference>
<feature type="domain" description="DUF2470" evidence="2">
    <location>
        <begin position="164"/>
        <end position="237"/>
    </location>
</feature>
<dbReference type="RefSeq" id="WP_052464069.1">
    <property type="nucleotide sequence ID" value="NZ_AP014648.1"/>
</dbReference>
<dbReference type="InterPro" id="IPR037119">
    <property type="entry name" value="Haem_oxidase_HugZ-like_sf"/>
</dbReference>
<dbReference type="GO" id="GO:0005737">
    <property type="term" value="C:cytoplasm"/>
    <property type="evidence" value="ECO:0007669"/>
    <property type="project" value="UniProtKB-ARBA"/>
</dbReference>
<organism evidence="4 5">
    <name type="scientific">Methyloceanibacter caenitepidi</name>
    <dbReference type="NCBI Taxonomy" id="1384459"/>
    <lineage>
        <taxon>Bacteria</taxon>
        <taxon>Pseudomonadati</taxon>
        <taxon>Pseudomonadota</taxon>
        <taxon>Alphaproteobacteria</taxon>
        <taxon>Hyphomicrobiales</taxon>
        <taxon>Hyphomicrobiaceae</taxon>
        <taxon>Methyloceanibacter</taxon>
    </lineage>
</organism>
<dbReference type="InterPro" id="IPR055343">
    <property type="entry name" value="CREG_beta-barrel"/>
</dbReference>
<dbReference type="EMBL" id="AP014648">
    <property type="protein sequence ID" value="BAQ16049.1"/>
    <property type="molecule type" value="Genomic_DNA"/>
</dbReference>
<dbReference type="PANTHER" id="PTHR13343:SF17">
    <property type="entry name" value="CELLULAR REPRESSOR OF E1A-STIMULATED GENES, ISOFORM A"/>
    <property type="match status" value="1"/>
</dbReference>
<dbReference type="Gene3D" id="3.20.180.10">
    <property type="entry name" value="PNP-oxidase-like"/>
    <property type="match status" value="1"/>
</dbReference>
<proteinExistence type="predicted"/>
<dbReference type="SUPFAM" id="SSF50475">
    <property type="entry name" value="FMN-binding split barrel"/>
    <property type="match status" value="1"/>
</dbReference>
<evidence type="ECO:0000259" key="3">
    <source>
        <dbReference type="Pfam" id="PF13883"/>
    </source>
</evidence>
<dbReference type="InterPro" id="IPR019595">
    <property type="entry name" value="DUF2470"/>
</dbReference>
<dbReference type="PANTHER" id="PTHR13343">
    <property type="entry name" value="CREG1 PROTEIN"/>
    <property type="match status" value="1"/>
</dbReference>
<dbReference type="Gene3D" id="2.30.110.10">
    <property type="entry name" value="Electron Transport, Fmn-binding Protein, Chain A"/>
    <property type="match status" value="1"/>
</dbReference>
<dbReference type="AlphaFoldDB" id="A0A0A8K224"/>
<protein>
    <submittedName>
        <fullName evidence="4">Putative heme iron utilization protein</fullName>
    </submittedName>
</protein>
<evidence type="ECO:0000259" key="2">
    <source>
        <dbReference type="Pfam" id="PF10615"/>
    </source>
</evidence>
<gene>
    <name evidence="4" type="ORF">GL4_0585</name>
</gene>
<keyword evidence="5" id="KW-1185">Reference proteome</keyword>
<dbReference type="Pfam" id="PF13883">
    <property type="entry name" value="CREG_beta-barrel"/>
    <property type="match status" value="1"/>
</dbReference>
<dbReference type="STRING" id="1384459.GL4_0585"/>